<name>A0A3P3TAE9_9BACL</name>
<evidence type="ECO:0000313" key="1">
    <source>
        <dbReference type="EMBL" id="RRJ54930.1"/>
    </source>
</evidence>
<accession>A0A3P3TAE9</accession>
<dbReference type="EMBL" id="RRCN01000002">
    <property type="protein sequence ID" value="RRJ54930.1"/>
    <property type="molecule type" value="Genomic_DNA"/>
</dbReference>
<gene>
    <name evidence="1" type="ORF">EHV15_35760</name>
</gene>
<dbReference type="AlphaFoldDB" id="A0A3P3TAE9"/>
<reference evidence="1 2" key="1">
    <citation type="submission" date="2018-11" db="EMBL/GenBank/DDBJ databases">
        <title>Genome sequencing of Paenibacillus sp. KCOM 3021 (= ChDC PVNT-B20).</title>
        <authorList>
            <person name="Kook J.-K."/>
            <person name="Park S.-N."/>
            <person name="Lim Y.K."/>
        </authorList>
    </citation>
    <scope>NUCLEOTIDE SEQUENCE [LARGE SCALE GENOMIC DNA]</scope>
    <source>
        <strain evidence="1 2">KCOM 3021</strain>
    </source>
</reference>
<evidence type="ECO:0000313" key="2">
    <source>
        <dbReference type="Proteomes" id="UP000267017"/>
    </source>
</evidence>
<dbReference type="RefSeq" id="WP_128636023.1">
    <property type="nucleotide sequence ID" value="NZ_RRCN01000002.1"/>
</dbReference>
<organism evidence="1 2">
    <name type="scientific">Paenibacillus oralis</name>
    <dbReference type="NCBI Taxonomy" id="2490856"/>
    <lineage>
        <taxon>Bacteria</taxon>
        <taxon>Bacillati</taxon>
        <taxon>Bacillota</taxon>
        <taxon>Bacilli</taxon>
        <taxon>Bacillales</taxon>
        <taxon>Paenibacillaceae</taxon>
        <taxon>Paenibacillus</taxon>
    </lineage>
</organism>
<sequence length="144" mass="16023">MELVTITDICKHEVKGKDENGTELPVSKFDRIPDLKVGDLVQGHLLNNDTDLGDFYLEAVQRVYKVRVEYMITGTIDMLVKEPDLENVEKAIADEISDATLLRGIDNDGCGIDGDQIIIRTIESIPDDEGNNKIHFDAGHILNS</sequence>
<dbReference type="Proteomes" id="UP000267017">
    <property type="component" value="Unassembled WGS sequence"/>
</dbReference>
<protein>
    <submittedName>
        <fullName evidence="1">Uncharacterized protein</fullName>
    </submittedName>
</protein>
<comment type="caution">
    <text evidence="1">The sequence shown here is derived from an EMBL/GenBank/DDBJ whole genome shotgun (WGS) entry which is preliminary data.</text>
</comment>
<keyword evidence="2" id="KW-1185">Reference proteome</keyword>
<proteinExistence type="predicted"/>